<evidence type="ECO:0000313" key="1">
    <source>
        <dbReference type="EMBL" id="CAJ1390044.1"/>
    </source>
</evidence>
<organism evidence="1 2">
    <name type="scientific">Effrenium voratum</name>
    <dbReference type="NCBI Taxonomy" id="2562239"/>
    <lineage>
        <taxon>Eukaryota</taxon>
        <taxon>Sar</taxon>
        <taxon>Alveolata</taxon>
        <taxon>Dinophyceae</taxon>
        <taxon>Suessiales</taxon>
        <taxon>Symbiodiniaceae</taxon>
        <taxon>Effrenium</taxon>
    </lineage>
</organism>
<protein>
    <submittedName>
        <fullName evidence="1">Uncharacterized protein</fullName>
    </submittedName>
</protein>
<reference evidence="1" key="1">
    <citation type="submission" date="2023-08" db="EMBL/GenBank/DDBJ databases">
        <authorList>
            <person name="Chen Y."/>
            <person name="Shah S."/>
            <person name="Dougan E. K."/>
            <person name="Thang M."/>
            <person name="Chan C."/>
        </authorList>
    </citation>
    <scope>NUCLEOTIDE SEQUENCE</scope>
</reference>
<accession>A0AA36INP4</accession>
<dbReference type="AlphaFoldDB" id="A0AA36INP4"/>
<gene>
    <name evidence="1" type="ORF">EVOR1521_LOCUS15553</name>
</gene>
<proteinExistence type="predicted"/>
<evidence type="ECO:0000313" key="2">
    <source>
        <dbReference type="Proteomes" id="UP001178507"/>
    </source>
</evidence>
<dbReference type="Proteomes" id="UP001178507">
    <property type="component" value="Unassembled WGS sequence"/>
</dbReference>
<sequence length="152" mass="16996">MWSPPVYFCTRPGQLHAFRSALTELHGNPLRAWFRVLDPDQSLRVTFRGFLRCRLPRSLRLQTEEEMAAVWRAMDTQCQGSCGLRHFSPEAHEAAAGLRRHAAQHGGCAKLLAKLEAQGQVTKPIFRKAGSSGRGAPADVFAAQTWWISVIQ</sequence>
<keyword evidence="2" id="KW-1185">Reference proteome</keyword>
<name>A0AA36INP4_9DINO</name>
<comment type="caution">
    <text evidence="1">The sequence shown here is derived from an EMBL/GenBank/DDBJ whole genome shotgun (WGS) entry which is preliminary data.</text>
</comment>
<dbReference type="EMBL" id="CAUJNA010002001">
    <property type="protein sequence ID" value="CAJ1390044.1"/>
    <property type="molecule type" value="Genomic_DNA"/>
</dbReference>